<dbReference type="InterPro" id="IPR010980">
    <property type="entry name" value="Cyt_c/b562"/>
</dbReference>
<feature type="coiled-coil region" evidence="1">
    <location>
        <begin position="227"/>
        <end position="254"/>
    </location>
</feature>
<keyword evidence="3" id="KW-1185">Reference proteome</keyword>
<gene>
    <name evidence="2" type="ORF">Rcae01_00453</name>
</gene>
<organism evidence="2 3">
    <name type="scientific">Novipirellula caenicola</name>
    <dbReference type="NCBI Taxonomy" id="1536901"/>
    <lineage>
        <taxon>Bacteria</taxon>
        <taxon>Pseudomonadati</taxon>
        <taxon>Planctomycetota</taxon>
        <taxon>Planctomycetia</taxon>
        <taxon>Pirellulales</taxon>
        <taxon>Pirellulaceae</taxon>
        <taxon>Novipirellula</taxon>
    </lineage>
</organism>
<evidence type="ECO:0000313" key="3">
    <source>
        <dbReference type="Proteomes" id="UP001416858"/>
    </source>
</evidence>
<dbReference type="PROSITE" id="PS51009">
    <property type="entry name" value="CYTCII"/>
    <property type="match status" value="1"/>
</dbReference>
<comment type="caution">
    <text evidence="2">The sequence shown here is derived from an EMBL/GenBank/DDBJ whole genome shotgun (WGS) entry which is preliminary data.</text>
</comment>
<evidence type="ECO:0008006" key="4">
    <source>
        <dbReference type="Google" id="ProtNLM"/>
    </source>
</evidence>
<name>A0ABP9VNL8_9BACT</name>
<accession>A0ABP9VNL8</accession>
<keyword evidence="1" id="KW-0175">Coiled coil</keyword>
<proteinExistence type="predicted"/>
<dbReference type="InterPro" id="IPR002321">
    <property type="entry name" value="Cyt_c_II"/>
</dbReference>
<dbReference type="SUPFAM" id="SSF47175">
    <property type="entry name" value="Cytochromes"/>
    <property type="match status" value="1"/>
</dbReference>
<dbReference type="Proteomes" id="UP001416858">
    <property type="component" value="Unassembled WGS sequence"/>
</dbReference>
<sequence length="322" mass="34974">MLAALHFRITLLTAIVLSLFILSSPAVTYGQERRAPKPTFSEGDTRGVFFDSLDEAFRDSRPTLATIRKASSAAAMAAVASTDTDAKDDNSGGDGGWAKLIAPTSLEDEIKRLKLHYDEVVSTPGSFKGGGYQDARLDLSILATLFAIINDYSGDVRWKDQAAAARDLIARTAFNCKAGSAQVYNEAKLRKADLQDLVAGSGLANRDAEPENDWSMIVDRSPLMEYAQLLQDKLKQASRDKKSTEENAEQIRRDAQLLAMVGKVLTLEGLDDAEDDEYVMLSNNMSKAASAVATAMESNTYEIGPLVGAVTQSCDACHEQYR</sequence>
<dbReference type="Gene3D" id="1.20.120.10">
    <property type="entry name" value="Cytochrome c/b562"/>
    <property type="match status" value="1"/>
</dbReference>
<dbReference type="RefSeq" id="WP_345682112.1">
    <property type="nucleotide sequence ID" value="NZ_BAABRO010000001.1"/>
</dbReference>
<protein>
    <recommendedName>
        <fullName evidence="4">Cytochrome C</fullName>
    </recommendedName>
</protein>
<dbReference type="EMBL" id="BAABRO010000001">
    <property type="protein sequence ID" value="GAA5505013.1"/>
    <property type="molecule type" value="Genomic_DNA"/>
</dbReference>
<reference evidence="2 3" key="1">
    <citation type="submission" date="2024-02" db="EMBL/GenBank/DDBJ databases">
        <title>Rhodopirellula caenicola NBRC 110016.</title>
        <authorList>
            <person name="Ichikawa N."/>
            <person name="Katano-Makiyama Y."/>
            <person name="Hidaka K."/>
        </authorList>
    </citation>
    <scope>NUCLEOTIDE SEQUENCE [LARGE SCALE GENOMIC DNA]</scope>
    <source>
        <strain evidence="2 3">NBRC 110016</strain>
    </source>
</reference>
<evidence type="ECO:0000256" key="1">
    <source>
        <dbReference type="SAM" id="Coils"/>
    </source>
</evidence>
<evidence type="ECO:0000313" key="2">
    <source>
        <dbReference type="EMBL" id="GAA5505013.1"/>
    </source>
</evidence>